<comment type="domain">
    <text evidence="4">The HXXXXD motif is essential for acyltransferase activity and may constitute the binding site for the phosphate moiety of the glycerol-3-phosphate.</text>
</comment>
<dbReference type="Pfam" id="PF12710">
    <property type="entry name" value="HAD"/>
    <property type="match status" value="1"/>
</dbReference>
<keyword evidence="6" id="KW-0378">Hydrolase</keyword>
<dbReference type="CDD" id="cd07989">
    <property type="entry name" value="LPLAT_AGPAT-like"/>
    <property type="match status" value="1"/>
</dbReference>
<dbReference type="SUPFAM" id="SSF56784">
    <property type="entry name" value="HAD-like"/>
    <property type="match status" value="1"/>
</dbReference>
<dbReference type="InterPro" id="IPR002123">
    <property type="entry name" value="Plipid/glycerol_acylTrfase"/>
</dbReference>
<comment type="similarity">
    <text evidence="1 4">Belongs to the 1-acyl-sn-glycerol-3-phosphate acyltransferase family.</text>
</comment>
<keyword evidence="4" id="KW-0443">Lipid metabolism</keyword>
<dbReference type="SMART" id="SM00563">
    <property type="entry name" value="PlsC"/>
    <property type="match status" value="1"/>
</dbReference>
<dbReference type="RefSeq" id="WP_344068862.1">
    <property type="nucleotide sequence ID" value="NZ_BAAAPN010000104.1"/>
</dbReference>
<dbReference type="InterPro" id="IPR004552">
    <property type="entry name" value="AGP_acyltrans"/>
</dbReference>
<evidence type="ECO:0000256" key="4">
    <source>
        <dbReference type="RuleBase" id="RU361267"/>
    </source>
</evidence>
<evidence type="ECO:0000256" key="1">
    <source>
        <dbReference type="ARBA" id="ARBA00008655"/>
    </source>
</evidence>
<keyword evidence="4" id="KW-0594">Phospholipid biosynthesis</keyword>
<dbReference type="InterPro" id="IPR023214">
    <property type="entry name" value="HAD_sf"/>
</dbReference>
<name>A0ABP4XAK6_9MICO</name>
<dbReference type="PANTHER" id="PTHR10434">
    <property type="entry name" value="1-ACYL-SN-GLYCEROL-3-PHOSPHATE ACYLTRANSFERASE"/>
    <property type="match status" value="1"/>
</dbReference>
<dbReference type="NCBIfam" id="TIGR01490">
    <property type="entry name" value="HAD-SF-IB-hyp1"/>
    <property type="match status" value="1"/>
</dbReference>
<dbReference type="EMBL" id="BAAAPN010000104">
    <property type="protein sequence ID" value="GAA1775372.1"/>
    <property type="molecule type" value="Genomic_DNA"/>
</dbReference>
<keyword evidence="7" id="KW-1185">Reference proteome</keyword>
<keyword evidence="2 4" id="KW-0808">Transferase</keyword>
<protein>
    <recommendedName>
        <fullName evidence="4">1-acyl-sn-glycerol-3-phosphate acyltransferase</fullName>
        <ecNumber evidence="4">2.3.1.51</ecNumber>
    </recommendedName>
</protein>
<gene>
    <name evidence="6" type="ORF">GCM10009810_35470</name>
</gene>
<keyword evidence="4" id="KW-1208">Phospholipid metabolism</keyword>
<dbReference type="Gene3D" id="3.40.50.1000">
    <property type="entry name" value="HAD superfamily/HAD-like"/>
    <property type="match status" value="1"/>
</dbReference>
<evidence type="ECO:0000256" key="2">
    <source>
        <dbReference type="ARBA" id="ARBA00022679"/>
    </source>
</evidence>
<dbReference type="Proteomes" id="UP001501475">
    <property type="component" value="Unassembled WGS sequence"/>
</dbReference>
<dbReference type="Gene3D" id="1.20.1440.100">
    <property type="entry name" value="SG protein - dephosphorylation function"/>
    <property type="match status" value="1"/>
</dbReference>
<sequence length="481" mass="51314">MDITAAELIAEIEASPDGPGVGAFFDLDGTIVQGYTATTLYADRLRRGDVGPLEFAKTLVAAVDGSVLGGDPQIMGEVSFAGLKGRTVDEVAEFGQRVFTTKIAGTIRPEARDIVRAHLRKGHTIAVASSATRMQIEPVANDLGIPHVICTELEDEDGVLTGKTTTGMLWGENKAGGVRAFAKKHKVDLASSFAYGNGQEDIAFLATVGRPHPLNPHPVLRKAAELAHWPVVVLRDPTSAGLRSYAGTLAAMGGINLGLGVGAAVGVLRRSRQEGMNAGVALASKLGFGLAGVELNIQGEKNLLAARPAVFIGNHQSSLDPLVAGALLERDFTAVAKAEAKRDPRMFLMNLILNPAFIDRGDNAKAVATLAQVTERIRSGTSLLIFPEGTRSSTQRLGRFKKGAFHMAMEAGVPIVPIVFRNTGDLMWRRSLVINPGTVDVVVLEPIPTDTWTKDTLDQHIAEVRQLFVDTLDNWPTKENA</sequence>
<reference evidence="7" key="1">
    <citation type="journal article" date="2019" name="Int. J. Syst. Evol. Microbiol.">
        <title>The Global Catalogue of Microorganisms (GCM) 10K type strain sequencing project: providing services to taxonomists for standard genome sequencing and annotation.</title>
        <authorList>
            <consortium name="The Broad Institute Genomics Platform"/>
            <consortium name="The Broad Institute Genome Sequencing Center for Infectious Disease"/>
            <person name="Wu L."/>
            <person name="Ma J."/>
        </authorList>
    </citation>
    <scope>NUCLEOTIDE SEQUENCE [LARGE SCALE GENOMIC DNA]</scope>
    <source>
        <strain evidence="7">JCM 15591</strain>
    </source>
</reference>
<evidence type="ECO:0000256" key="3">
    <source>
        <dbReference type="ARBA" id="ARBA00023315"/>
    </source>
</evidence>
<keyword evidence="3 4" id="KW-0012">Acyltransferase</keyword>
<dbReference type="GO" id="GO:0016787">
    <property type="term" value="F:hydrolase activity"/>
    <property type="evidence" value="ECO:0007669"/>
    <property type="project" value="UniProtKB-KW"/>
</dbReference>
<organism evidence="6 7">
    <name type="scientific">Nostocoides vanveenii</name>
    <dbReference type="NCBI Taxonomy" id="330835"/>
    <lineage>
        <taxon>Bacteria</taxon>
        <taxon>Bacillati</taxon>
        <taxon>Actinomycetota</taxon>
        <taxon>Actinomycetes</taxon>
        <taxon>Micrococcales</taxon>
        <taxon>Intrasporangiaceae</taxon>
        <taxon>Nostocoides</taxon>
    </lineage>
</organism>
<proteinExistence type="inferred from homology"/>
<dbReference type="InterPro" id="IPR036412">
    <property type="entry name" value="HAD-like_sf"/>
</dbReference>
<dbReference type="PANTHER" id="PTHR10434:SF66">
    <property type="entry name" value="PHOSPHOLIPID_GLYCEROL ACYLTRANSFERASE DOMAIN-CONTAINING PROTEIN"/>
    <property type="match status" value="1"/>
</dbReference>
<dbReference type="SUPFAM" id="SSF69593">
    <property type="entry name" value="Glycerol-3-phosphate (1)-acyltransferase"/>
    <property type="match status" value="1"/>
</dbReference>
<dbReference type="InterPro" id="IPR006385">
    <property type="entry name" value="HAD_hydro_SerB1"/>
</dbReference>
<accession>A0ABP4XAK6</accession>
<keyword evidence="4" id="KW-0444">Lipid biosynthesis</keyword>
<evidence type="ECO:0000313" key="6">
    <source>
        <dbReference type="EMBL" id="GAA1775372.1"/>
    </source>
</evidence>
<dbReference type="NCBIfam" id="TIGR01488">
    <property type="entry name" value="HAD-SF-IB"/>
    <property type="match status" value="1"/>
</dbReference>
<evidence type="ECO:0000259" key="5">
    <source>
        <dbReference type="SMART" id="SM00563"/>
    </source>
</evidence>
<comment type="caution">
    <text evidence="6">The sequence shown here is derived from an EMBL/GenBank/DDBJ whole genome shotgun (WGS) entry which is preliminary data.</text>
</comment>
<dbReference type="Pfam" id="PF01553">
    <property type="entry name" value="Acyltransferase"/>
    <property type="match status" value="1"/>
</dbReference>
<dbReference type="NCBIfam" id="TIGR00530">
    <property type="entry name" value="AGP_acyltrn"/>
    <property type="match status" value="1"/>
</dbReference>
<feature type="domain" description="Phospholipid/glycerol acyltransferase" evidence="5">
    <location>
        <begin position="309"/>
        <end position="423"/>
    </location>
</feature>
<evidence type="ECO:0000313" key="7">
    <source>
        <dbReference type="Proteomes" id="UP001501475"/>
    </source>
</evidence>
<comment type="catalytic activity">
    <reaction evidence="4">
        <text>a 1-acyl-sn-glycero-3-phosphate + an acyl-CoA = a 1,2-diacyl-sn-glycero-3-phosphate + CoA</text>
        <dbReference type="Rhea" id="RHEA:19709"/>
        <dbReference type="ChEBI" id="CHEBI:57287"/>
        <dbReference type="ChEBI" id="CHEBI:57970"/>
        <dbReference type="ChEBI" id="CHEBI:58342"/>
        <dbReference type="ChEBI" id="CHEBI:58608"/>
        <dbReference type="EC" id="2.3.1.51"/>
    </reaction>
</comment>
<dbReference type="EC" id="2.3.1.51" evidence="4"/>